<dbReference type="Proteomes" id="UP000316598">
    <property type="component" value="Unassembled WGS sequence"/>
</dbReference>
<dbReference type="AlphaFoldDB" id="A0A5C5WIS7"/>
<name>A0A5C5WIS7_9BACT</name>
<evidence type="ECO:0000256" key="1">
    <source>
        <dbReference type="SAM" id="Phobius"/>
    </source>
</evidence>
<protein>
    <submittedName>
        <fullName evidence="2">Uncharacterized protein</fullName>
    </submittedName>
</protein>
<keyword evidence="3" id="KW-1185">Reference proteome</keyword>
<dbReference type="EMBL" id="SJPI01000002">
    <property type="protein sequence ID" value="TWT50648.1"/>
    <property type="molecule type" value="Genomic_DNA"/>
</dbReference>
<reference evidence="2 3" key="1">
    <citation type="submission" date="2019-02" db="EMBL/GenBank/DDBJ databases">
        <title>Deep-cultivation of Planctomycetes and their phenomic and genomic characterization uncovers novel biology.</title>
        <authorList>
            <person name="Wiegand S."/>
            <person name="Jogler M."/>
            <person name="Boedeker C."/>
            <person name="Pinto D."/>
            <person name="Vollmers J."/>
            <person name="Rivas-Marin E."/>
            <person name="Kohn T."/>
            <person name="Peeters S.H."/>
            <person name="Heuer A."/>
            <person name="Rast P."/>
            <person name="Oberbeckmann S."/>
            <person name="Bunk B."/>
            <person name="Jeske O."/>
            <person name="Meyerdierks A."/>
            <person name="Storesund J.E."/>
            <person name="Kallscheuer N."/>
            <person name="Luecker S."/>
            <person name="Lage O.M."/>
            <person name="Pohl T."/>
            <person name="Merkel B.J."/>
            <person name="Hornburger P."/>
            <person name="Mueller R.-W."/>
            <person name="Bruemmer F."/>
            <person name="Labrenz M."/>
            <person name="Spormann A.M."/>
            <person name="Op Den Camp H."/>
            <person name="Overmann J."/>
            <person name="Amann R."/>
            <person name="Jetten M.S.M."/>
            <person name="Mascher T."/>
            <person name="Medema M.H."/>
            <person name="Devos D.P."/>
            <person name="Kaster A.-K."/>
            <person name="Ovreas L."/>
            <person name="Rohde M."/>
            <person name="Galperin M.Y."/>
            <person name="Jogler C."/>
        </authorList>
    </citation>
    <scope>NUCLEOTIDE SEQUENCE [LARGE SCALE GENOMIC DNA]</scope>
    <source>
        <strain evidence="2 3">Pla22</strain>
    </source>
</reference>
<keyword evidence="1" id="KW-0472">Membrane</keyword>
<evidence type="ECO:0000313" key="3">
    <source>
        <dbReference type="Proteomes" id="UP000316598"/>
    </source>
</evidence>
<dbReference type="OrthoDB" id="678065at2"/>
<sequence length="182" mass="20020">MLTRLLLIPVLIVIACCAAGAYGMLHNQVSYSVSPEYFTQFKFIQFEIDPTLPNRLGAAIVGWHGAWWMGMVISYLLIPLGLIIRGDANYFWGMLRVFCVVAFTAIAFGLVALCYAFVAVDATIAGEIVIYGNQVKDDVGFERVGFVHDLGYIGGYAGMATGALAIIWERRRSIEPIVESRA</sequence>
<feature type="transmembrane region" description="Helical" evidence="1">
    <location>
        <begin position="95"/>
        <end position="118"/>
    </location>
</feature>
<comment type="caution">
    <text evidence="2">The sequence shown here is derived from an EMBL/GenBank/DDBJ whole genome shotgun (WGS) entry which is preliminary data.</text>
</comment>
<gene>
    <name evidence="2" type="ORF">Pla22_33910</name>
</gene>
<accession>A0A5C5WIS7</accession>
<organism evidence="2 3">
    <name type="scientific">Rubripirellula amarantea</name>
    <dbReference type="NCBI Taxonomy" id="2527999"/>
    <lineage>
        <taxon>Bacteria</taxon>
        <taxon>Pseudomonadati</taxon>
        <taxon>Planctomycetota</taxon>
        <taxon>Planctomycetia</taxon>
        <taxon>Pirellulales</taxon>
        <taxon>Pirellulaceae</taxon>
        <taxon>Rubripirellula</taxon>
    </lineage>
</organism>
<dbReference type="RefSeq" id="WP_146515840.1">
    <property type="nucleotide sequence ID" value="NZ_SJPI01000002.1"/>
</dbReference>
<dbReference type="PROSITE" id="PS51257">
    <property type="entry name" value="PROKAR_LIPOPROTEIN"/>
    <property type="match status" value="1"/>
</dbReference>
<feature type="transmembrane region" description="Helical" evidence="1">
    <location>
        <begin position="150"/>
        <end position="168"/>
    </location>
</feature>
<keyword evidence="1" id="KW-0812">Transmembrane</keyword>
<evidence type="ECO:0000313" key="2">
    <source>
        <dbReference type="EMBL" id="TWT50648.1"/>
    </source>
</evidence>
<proteinExistence type="predicted"/>
<keyword evidence="1" id="KW-1133">Transmembrane helix</keyword>
<feature type="transmembrane region" description="Helical" evidence="1">
    <location>
        <begin position="65"/>
        <end position="83"/>
    </location>
</feature>